<accession>A0A0G0UFY8</accession>
<protein>
    <recommendedName>
        <fullName evidence="4">Glycerophosphoryl diester phosphodiesterase membrane domain-containing protein</fullName>
    </recommendedName>
</protein>
<feature type="transmembrane region" description="Helical" evidence="1">
    <location>
        <begin position="153"/>
        <end position="186"/>
    </location>
</feature>
<keyword evidence="1" id="KW-0812">Transmembrane</keyword>
<feature type="transmembrane region" description="Helical" evidence="1">
    <location>
        <begin position="112"/>
        <end position="133"/>
    </location>
</feature>
<name>A0A0G0UFY8_9BACT</name>
<organism evidence="2 3">
    <name type="scientific">Candidatus Uhrbacteria bacterium GW2011_GWC2_41_11</name>
    <dbReference type="NCBI Taxonomy" id="1618985"/>
    <lineage>
        <taxon>Bacteria</taxon>
        <taxon>Candidatus Uhriibacteriota</taxon>
    </lineage>
</organism>
<keyword evidence="1" id="KW-0472">Membrane</keyword>
<evidence type="ECO:0000313" key="2">
    <source>
        <dbReference type="EMBL" id="KKR87784.1"/>
    </source>
</evidence>
<feature type="transmembrane region" description="Helical" evidence="1">
    <location>
        <begin position="21"/>
        <end position="45"/>
    </location>
</feature>
<evidence type="ECO:0000313" key="3">
    <source>
        <dbReference type="Proteomes" id="UP000034616"/>
    </source>
</evidence>
<keyword evidence="1" id="KW-1133">Transmembrane helix</keyword>
<reference evidence="2 3" key="1">
    <citation type="journal article" date="2015" name="Nature">
        <title>rRNA introns, odd ribosomes, and small enigmatic genomes across a large radiation of phyla.</title>
        <authorList>
            <person name="Brown C.T."/>
            <person name="Hug L.A."/>
            <person name="Thomas B.C."/>
            <person name="Sharon I."/>
            <person name="Castelle C.J."/>
            <person name="Singh A."/>
            <person name="Wilkins M.J."/>
            <person name="Williams K.H."/>
            <person name="Banfield J.F."/>
        </authorList>
    </citation>
    <scope>NUCLEOTIDE SEQUENCE [LARGE SCALE GENOMIC DNA]</scope>
</reference>
<evidence type="ECO:0000256" key="1">
    <source>
        <dbReference type="SAM" id="Phobius"/>
    </source>
</evidence>
<dbReference type="EMBL" id="LCAH01000001">
    <property type="protein sequence ID" value="KKR87784.1"/>
    <property type="molecule type" value="Genomic_DNA"/>
</dbReference>
<evidence type="ECO:0008006" key="4">
    <source>
        <dbReference type="Google" id="ProtNLM"/>
    </source>
</evidence>
<sequence>MPLISVGQLIDHSWEHFRKHFVEVMSISCLLFIPTIFGIISLAIYPNASTLLSERALTQSETFAVALWLINTGLITPIVGIFVFIGLVRLIRSQFEKTKISLNELFHISKKFFWSLVFINLLLGCVLIVPWILTLPGFGLGILGTTVTNDALITLGNVLLTIGVVVACILTVRWLIYYTYAPFALLFEDHHGRKALRRSRELIDGRFWGILIRMAVPKIIFLLIVVAAEGVLSYAAEFLVSNAVGLNQDLAVRLTGILATIIVSTGAIFANPLMLTTDGLLYQSLKENRQKKSAEE</sequence>
<proteinExistence type="predicted"/>
<comment type="caution">
    <text evidence="2">The sequence shown here is derived from an EMBL/GenBank/DDBJ whole genome shotgun (WGS) entry which is preliminary data.</text>
</comment>
<gene>
    <name evidence="2" type="ORF">UU35_C0001G0065</name>
</gene>
<feature type="transmembrane region" description="Helical" evidence="1">
    <location>
        <begin position="207"/>
        <end position="236"/>
    </location>
</feature>
<dbReference type="AlphaFoldDB" id="A0A0G0UFY8"/>
<dbReference type="Proteomes" id="UP000034616">
    <property type="component" value="Unassembled WGS sequence"/>
</dbReference>
<feature type="transmembrane region" description="Helical" evidence="1">
    <location>
        <begin position="256"/>
        <end position="282"/>
    </location>
</feature>
<feature type="transmembrane region" description="Helical" evidence="1">
    <location>
        <begin position="65"/>
        <end position="91"/>
    </location>
</feature>